<dbReference type="Proteomes" id="UP001175097">
    <property type="component" value="Unassembled WGS sequence"/>
</dbReference>
<sequence length="384" mass="43876">MFWKYLLFETKLLLHNRKNWLLGLAIIVFFPLYYSSYSLTDIKDLQRKKNDEAQQFHTVFNAFPEELRETTEGLAAYNNLTKQSSLLNMQRFYLWKKADYDKYIDDGIKLSELKLELHALGNIGVHPKYVIPKEEIQKEMALLHYYKDHELPIIPNPFAASNYLPVALKLISGLVFCLFILISGSSMLIIDQHNQSVVSGFPVSFMKKVTSKIAIHFVQAMLFLLVGVIVGAYYVAGKTEWGSFVTPVLVYQDADFIAVSTIRYILYMFIAFALIAIFLYLAFILINVLTKNLYATILILLIILLAPDLLSVAGVESNLLYPLKFIDIGSVLSGEAAMEFGIKNLDFKHSYSWLIGLNLIAITILYLRNMLLYIRRGEFALKAS</sequence>
<keyword evidence="1" id="KW-1133">Transmembrane helix</keyword>
<keyword evidence="1" id="KW-0812">Transmembrane</keyword>
<feature type="transmembrane region" description="Helical" evidence="1">
    <location>
        <begin position="20"/>
        <end position="37"/>
    </location>
</feature>
<evidence type="ECO:0000256" key="1">
    <source>
        <dbReference type="SAM" id="Phobius"/>
    </source>
</evidence>
<organism evidence="2 3">
    <name type="scientific">Sporosarcina highlanderae</name>
    <dbReference type="NCBI Taxonomy" id="3035916"/>
    <lineage>
        <taxon>Bacteria</taxon>
        <taxon>Bacillati</taxon>
        <taxon>Bacillota</taxon>
        <taxon>Bacilli</taxon>
        <taxon>Bacillales</taxon>
        <taxon>Caryophanaceae</taxon>
        <taxon>Sporosarcina</taxon>
    </lineage>
</organism>
<gene>
    <name evidence="2" type="ORF">P5G49_05280</name>
</gene>
<name>A0ABT8JP23_9BACL</name>
<comment type="caution">
    <text evidence="2">The sequence shown here is derived from an EMBL/GenBank/DDBJ whole genome shotgun (WGS) entry which is preliminary data.</text>
</comment>
<feature type="transmembrane region" description="Helical" evidence="1">
    <location>
        <begin position="293"/>
        <end position="315"/>
    </location>
</feature>
<evidence type="ECO:0000313" key="3">
    <source>
        <dbReference type="Proteomes" id="UP001175097"/>
    </source>
</evidence>
<feature type="transmembrane region" description="Helical" evidence="1">
    <location>
        <begin position="350"/>
        <end position="367"/>
    </location>
</feature>
<protein>
    <recommendedName>
        <fullName evidence="4">ABC transporter permease</fullName>
    </recommendedName>
</protein>
<reference evidence="2" key="1">
    <citation type="submission" date="2023-03" db="EMBL/GenBank/DDBJ databases">
        <title>MT1 and MT2 Draft Genomes of Novel Species.</title>
        <authorList>
            <person name="Venkateswaran K."/>
        </authorList>
    </citation>
    <scope>NUCLEOTIDE SEQUENCE</scope>
    <source>
        <strain evidence="2">F6_3S_P_2</strain>
    </source>
</reference>
<keyword evidence="1" id="KW-0472">Membrane</keyword>
<dbReference type="RefSeq" id="WP_301242439.1">
    <property type="nucleotide sequence ID" value="NZ_JAROCC010000003.1"/>
</dbReference>
<keyword evidence="3" id="KW-1185">Reference proteome</keyword>
<accession>A0ABT8JP23</accession>
<dbReference type="EMBL" id="JAROCC010000003">
    <property type="protein sequence ID" value="MDN4606891.1"/>
    <property type="molecule type" value="Genomic_DNA"/>
</dbReference>
<evidence type="ECO:0008006" key="4">
    <source>
        <dbReference type="Google" id="ProtNLM"/>
    </source>
</evidence>
<evidence type="ECO:0000313" key="2">
    <source>
        <dbReference type="EMBL" id="MDN4606891.1"/>
    </source>
</evidence>
<feature type="transmembrane region" description="Helical" evidence="1">
    <location>
        <begin position="264"/>
        <end position="286"/>
    </location>
</feature>
<proteinExistence type="predicted"/>
<feature type="transmembrane region" description="Helical" evidence="1">
    <location>
        <begin position="213"/>
        <end position="236"/>
    </location>
</feature>